<dbReference type="FunFam" id="2.40.110.10:FF:000002">
    <property type="entry name" value="Acyl-CoA dehydrogenase fadE12"/>
    <property type="match status" value="1"/>
</dbReference>
<dbReference type="Gene3D" id="1.10.540.10">
    <property type="entry name" value="Acyl-CoA dehydrogenase/oxidase, N-terminal domain"/>
    <property type="match status" value="1"/>
</dbReference>
<evidence type="ECO:0000256" key="1">
    <source>
        <dbReference type="ARBA" id="ARBA00001974"/>
    </source>
</evidence>
<dbReference type="Pfam" id="PF02770">
    <property type="entry name" value="Acyl-CoA_dh_M"/>
    <property type="match status" value="1"/>
</dbReference>
<evidence type="ECO:0000259" key="13">
    <source>
        <dbReference type="Pfam" id="PF02770"/>
    </source>
</evidence>
<dbReference type="InterPro" id="IPR009100">
    <property type="entry name" value="AcylCoA_DH/oxidase_NM_dom_sf"/>
</dbReference>
<keyword evidence="5" id="KW-0809">Transit peptide</keyword>
<dbReference type="GO" id="GO:0046949">
    <property type="term" value="P:fatty-acyl-CoA biosynthetic process"/>
    <property type="evidence" value="ECO:0007669"/>
    <property type="project" value="TreeGrafter"/>
</dbReference>
<dbReference type="Gene3D" id="1.20.140.10">
    <property type="entry name" value="Butyryl-CoA Dehydrogenase, subunit A, domain 3"/>
    <property type="match status" value="1"/>
</dbReference>
<comment type="catalytic activity">
    <reaction evidence="10">
        <text>glutaryl-CoA + oxidized [electron-transfer flavoprotein] + 2 H(+) = (2E)-butenoyl-CoA + reduced [electron-transfer flavoprotein] + CO2</text>
        <dbReference type="Rhea" id="RHEA:13389"/>
        <dbReference type="Rhea" id="RHEA-COMP:10685"/>
        <dbReference type="Rhea" id="RHEA-COMP:10686"/>
        <dbReference type="ChEBI" id="CHEBI:15378"/>
        <dbReference type="ChEBI" id="CHEBI:16526"/>
        <dbReference type="ChEBI" id="CHEBI:57332"/>
        <dbReference type="ChEBI" id="CHEBI:57378"/>
        <dbReference type="ChEBI" id="CHEBI:57692"/>
        <dbReference type="ChEBI" id="CHEBI:58307"/>
        <dbReference type="EC" id="1.3.8.6"/>
    </reaction>
</comment>
<accession>A0A0R0AV25</accession>
<evidence type="ECO:0000259" key="14">
    <source>
        <dbReference type="Pfam" id="PF02771"/>
    </source>
</evidence>
<comment type="pathway">
    <text evidence="7">Amino-acid metabolism; lysine degradation.</text>
</comment>
<evidence type="ECO:0000259" key="12">
    <source>
        <dbReference type="Pfam" id="PF00441"/>
    </source>
</evidence>
<dbReference type="OrthoDB" id="9769473at2"/>
<dbReference type="GO" id="GO:0004361">
    <property type="term" value="F:glutaryl-CoA dehydrogenase activity"/>
    <property type="evidence" value="ECO:0007669"/>
    <property type="project" value="UniProtKB-EC"/>
</dbReference>
<keyword evidence="16" id="KW-1185">Reference proteome</keyword>
<sequence>MSLKTLNPYDLFDVRSLLSEEERAVQDSVARFTDERVIPIIGDCFDQGRFPSELIGEIADMGLLGSSLPEQYGGGGLNGVSYGLICQELERGDSGIRSFVSVQSSLCMYPIYAYGSEEQRLRWLPDMARGKVIGCFGLTEAHGGSDPASMKTRAVKDGGDWVINGSKMWITNGPVADIAILWANTDEGVQGFVIEKGTPGFTAQEIKHKMSLRASVTGALFFDNVRVPDANRLPNVKGLKGPLGCLTQARYGITWGPIGAAIACLDEALAYTKERILFGRPVAATQSAQIKMADMARRITAGQLLVLQLGRLKDAGQMQPQQVSLAKWNNCRLAIDIARECRDLLGGAGITTEHGAIRHALNLESVITYEGTETVHQLVIGRELTGINAF</sequence>
<evidence type="ECO:0000256" key="4">
    <source>
        <dbReference type="ARBA" id="ARBA00022827"/>
    </source>
</evidence>
<dbReference type="PANTHER" id="PTHR42807:SF1">
    <property type="entry name" value="GLUTARYL-COA DEHYDROGENASE, MITOCHONDRIAL"/>
    <property type="match status" value="1"/>
</dbReference>
<evidence type="ECO:0000256" key="5">
    <source>
        <dbReference type="ARBA" id="ARBA00022946"/>
    </source>
</evidence>
<dbReference type="InterPro" id="IPR009075">
    <property type="entry name" value="AcylCo_DH/oxidase_C"/>
</dbReference>
<name>A0A0R0AV25_9GAMM</name>
<dbReference type="InterPro" id="IPR013786">
    <property type="entry name" value="AcylCoA_DH/ox_N"/>
</dbReference>
<feature type="domain" description="Acyl-CoA dehydrogenase/oxidase N-terminal" evidence="14">
    <location>
        <begin position="19"/>
        <end position="131"/>
    </location>
</feature>
<keyword evidence="3 11" id="KW-0285">Flavoprotein</keyword>
<evidence type="ECO:0000256" key="8">
    <source>
        <dbReference type="ARBA" id="ARBA00037927"/>
    </source>
</evidence>
<dbReference type="InterPro" id="IPR006089">
    <property type="entry name" value="Acyl-CoA_DH_CS"/>
</dbReference>
<comment type="pathway">
    <text evidence="8">Amino-acid metabolism; tryptophan metabolism.</text>
</comment>
<keyword evidence="6 11" id="KW-0560">Oxidoreductase</keyword>
<organism evidence="15 16">
    <name type="scientific">Stenotrophomonas pictorum JCM 9942</name>
    <dbReference type="NCBI Taxonomy" id="1236960"/>
    <lineage>
        <taxon>Bacteria</taxon>
        <taxon>Pseudomonadati</taxon>
        <taxon>Pseudomonadota</taxon>
        <taxon>Gammaproteobacteria</taxon>
        <taxon>Lysobacterales</taxon>
        <taxon>Lysobacteraceae</taxon>
        <taxon>Stenotrophomonas</taxon>
    </lineage>
</organism>
<dbReference type="Pfam" id="PF02771">
    <property type="entry name" value="Acyl-CoA_dh_N"/>
    <property type="match status" value="1"/>
</dbReference>
<reference evidence="15 16" key="1">
    <citation type="submission" date="2015-10" db="EMBL/GenBank/DDBJ databases">
        <title>Genome sequencing and analysis of members of genus Stenotrophomonas.</title>
        <authorList>
            <person name="Patil P.P."/>
            <person name="Midha S."/>
            <person name="Patil P.B."/>
        </authorList>
    </citation>
    <scope>NUCLEOTIDE SEQUENCE [LARGE SCALE GENOMIC DNA]</scope>
    <source>
        <strain evidence="15 16">JCM 9942</strain>
    </source>
</reference>
<feature type="domain" description="Acyl-CoA dehydrogenase/oxidase C-terminal" evidence="12">
    <location>
        <begin position="238"/>
        <end position="384"/>
    </location>
</feature>
<evidence type="ECO:0000313" key="16">
    <source>
        <dbReference type="Proteomes" id="UP000050836"/>
    </source>
</evidence>
<comment type="cofactor">
    <cofactor evidence="1 11">
        <name>FAD</name>
        <dbReference type="ChEBI" id="CHEBI:57692"/>
    </cofactor>
</comment>
<dbReference type="InterPro" id="IPR046373">
    <property type="entry name" value="Acyl-CoA_Oxase/DH_mid-dom_sf"/>
</dbReference>
<comment type="caution">
    <text evidence="15">The sequence shown here is derived from an EMBL/GenBank/DDBJ whole genome shotgun (WGS) entry which is preliminary data.</text>
</comment>
<dbReference type="Gene3D" id="2.40.110.10">
    <property type="entry name" value="Butyryl-CoA Dehydrogenase, subunit A, domain 2"/>
    <property type="match status" value="1"/>
</dbReference>
<protein>
    <recommendedName>
        <fullName evidence="9">glutaryl-CoA dehydrogenase (ETF)</fullName>
        <ecNumber evidence="9">1.3.8.6</ecNumber>
    </recommendedName>
</protein>
<dbReference type="InterPro" id="IPR052033">
    <property type="entry name" value="Glutaryl-CoA_DH_mitochondrial"/>
</dbReference>
<evidence type="ECO:0000256" key="3">
    <source>
        <dbReference type="ARBA" id="ARBA00022630"/>
    </source>
</evidence>
<evidence type="ECO:0000256" key="9">
    <source>
        <dbReference type="ARBA" id="ARBA00039033"/>
    </source>
</evidence>
<proteinExistence type="inferred from homology"/>
<dbReference type="AlphaFoldDB" id="A0A0R0AV25"/>
<dbReference type="PROSITE" id="PS00073">
    <property type="entry name" value="ACYL_COA_DH_2"/>
    <property type="match status" value="1"/>
</dbReference>
<evidence type="ECO:0000256" key="10">
    <source>
        <dbReference type="ARBA" id="ARBA00049493"/>
    </source>
</evidence>
<dbReference type="SUPFAM" id="SSF47203">
    <property type="entry name" value="Acyl-CoA dehydrogenase C-terminal domain-like"/>
    <property type="match status" value="1"/>
</dbReference>
<gene>
    <name evidence="15" type="ORF">ARC78_03030</name>
</gene>
<keyword evidence="4 11" id="KW-0274">FAD</keyword>
<dbReference type="PANTHER" id="PTHR42807">
    <property type="entry name" value="GLUTARYL-COA DEHYDROGENASE, MITOCHONDRIAL"/>
    <property type="match status" value="1"/>
</dbReference>
<evidence type="ECO:0000313" key="15">
    <source>
        <dbReference type="EMBL" id="KRG45175.1"/>
    </source>
</evidence>
<dbReference type="InterPro" id="IPR037069">
    <property type="entry name" value="AcylCoA_DH/ox_N_sf"/>
</dbReference>
<dbReference type="GO" id="GO:0033539">
    <property type="term" value="P:fatty acid beta-oxidation using acyl-CoA dehydrogenase"/>
    <property type="evidence" value="ECO:0007669"/>
    <property type="project" value="TreeGrafter"/>
</dbReference>
<dbReference type="GO" id="GO:0000062">
    <property type="term" value="F:fatty-acyl-CoA binding"/>
    <property type="evidence" value="ECO:0007669"/>
    <property type="project" value="TreeGrafter"/>
</dbReference>
<dbReference type="Proteomes" id="UP000050836">
    <property type="component" value="Unassembled WGS sequence"/>
</dbReference>
<dbReference type="FunFam" id="1.10.540.10:FF:000026">
    <property type="entry name" value="Acyl-CoA dehydrogenase medium chain"/>
    <property type="match status" value="1"/>
</dbReference>
<dbReference type="SUPFAM" id="SSF56645">
    <property type="entry name" value="Acyl-CoA dehydrogenase NM domain-like"/>
    <property type="match status" value="1"/>
</dbReference>
<evidence type="ECO:0000256" key="6">
    <source>
        <dbReference type="ARBA" id="ARBA00023002"/>
    </source>
</evidence>
<evidence type="ECO:0000256" key="11">
    <source>
        <dbReference type="RuleBase" id="RU362125"/>
    </source>
</evidence>
<evidence type="ECO:0000256" key="2">
    <source>
        <dbReference type="ARBA" id="ARBA00009347"/>
    </source>
</evidence>
<dbReference type="EC" id="1.3.8.6" evidence="9"/>
<dbReference type="InterPro" id="IPR036250">
    <property type="entry name" value="AcylCo_DH-like_C"/>
</dbReference>
<feature type="domain" description="Acyl-CoA oxidase/dehydrogenase middle" evidence="13">
    <location>
        <begin position="135"/>
        <end position="225"/>
    </location>
</feature>
<dbReference type="Pfam" id="PF00441">
    <property type="entry name" value="Acyl-CoA_dh_1"/>
    <property type="match status" value="1"/>
</dbReference>
<dbReference type="InterPro" id="IPR006091">
    <property type="entry name" value="Acyl-CoA_Oxase/DH_mid-dom"/>
</dbReference>
<dbReference type="PROSITE" id="PS00072">
    <property type="entry name" value="ACYL_COA_DH_1"/>
    <property type="match status" value="1"/>
</dbReference>
<evidence type="ECO:0000256" key="7">
    <source>
        <dbReference type="ARBA" id="ARBA00037899"/>
    </source>
</evidence>
<dbReference type="RefSeq" id="WP_054660849.1">
    <property type="nucleotide sequence ID" value="NZ_BAZI01000558.1"/>
</dbReference>
<comment type="similarity">
    <text evidence="2 11">Belongs to the acyl-CoA dehydrogenase family.</text>
</comment>
<dbReference type="EMBL" id="LLXS01000004">
    <property type="protein sequence ID" value="KRG45175.1"/>
    <property type="molecule type" value="Genomic_DNA"/>
</dbReference>
<dbReference type="GO" id="GO:0050660">
    <property type="term" value="F:flavin adenine dinucleotide binding"/>
    <property type="evidence" value="ECO:0007669"/>
    <property type="project" value="InterPro"/>
</dbReference>